<accession>A0A4Z2FQJ4</accession>
<dbReference type="Proteomes" id="UP000314294">
    <property type="component" value="Unassembled WGS sequence"/>
</dbReference>
<gene>
    <name evidence="1" type="ORF">EYF80_046542</name>
</gene>
<comment type="caution">
    <text evidence="1">The sequence shown here is derived from an EMBL/GenBank/DDBJ whole genome shotgun (WGS) entry which is preliminary data.</text>
</comment>
<protein>
    <submittedName>
        <fullName evidence="1">Uncharacterized protein</fullName>
    </submittedName>
</protein>
<dbReference type="EMBL" id="SRLO01000979">
    <property type="protein sequence ID" value="TNN43261.1"/>
    <property type="molecule type" value="Genomic_DNA"/>
</dbReference>
<dbReference type="AlphaFoldDB" id="A0A4Z2FQJ4"/>
<sequence length="99" mass="11018">MAVTPGTHDSASERIFSIWLWSCDSWWLLCSCSRQWSSSSELNQQPLGTWRCSWISASSSSSSRRLFCRSNSATLPSSKAAAAVTARALARKLLFTRKL</sequence>
<evidence type="ECO:0000313" key="1">
    <source>
        <dbReference type="EMBL" id="TNN43261.1"/>
    </source>
</evidence>
<proteinExistence type="predicted"/>
<organism evidence="1 2">
    <name type="scientific">Liparis tanakae</name>
    <name type="common">Tanaka's snailfish</name>
    <dbReference type="NCBI Taxonomy" id="230148"/>
    <lineage>
        <taxon>Eukaryota</taxon>
        <taxon>Metazoa</taxon>
        <taxon>Chordata</taxon>
        <taxon>Craniata</taxon>
        <taxon>Vertebrata</taxon>
        <taxon>Euteleostomi</taxon>
        <taxon>Actinopterygii</taxon>
        <taxon>Neopterygii</taxon>
        <taxon>Teleostei</taxon>
        <taxon>Neoteleostei</taxon>
        <taxon>Acanthomorphata</taxon>
        <taxon>Eupercaria</taxon>
        <taxon>Perciformes</taxon>
        <taxon>Cottioidei</taxon>
        <taxon>Cottales</taxon>
        <taxon>Liparidae</taxon>
        <taxon>Liparis</taxon>
    </lineage>
</organism>
<reference evidence="1 2" key="1">
    <citation type="submission" date="2019-03" db="EMBL/GenBank/DDBJ databases">
        <title>First draft genome of Liparis tanakae, snailfish: a comprehensive survey of snailfish specific genes.</title>
        <authorList>
            <person name="Kim W."/>
            <person name="Song I."/>
            <person name="Jeong J.-H."/>
            <person name="Kim D."/>
            <person name="Kim S."/>
            <person name="Ryu S."/>
            <person name="Song J.Y."/>
            <person name="Lee S.K."/>
        </authorList>
    </citation>
    <scope>NUCLEOTIDE SEQUENCE [LARGE SCALE GENOMIC DNA]</scope>
    <source>
        <tissue evidence="1">Muscle</tissue>
    </source>
</reference>
<evidence type="ECO:0000313" key="2">
    <source>
        <dbReference type="Proteomes" id="UP000314294"/>
    </source>
</evidence>
<name>A0A4Z2FQJ4_9TELE</name>
<keyword evidence="2" id="KW-1185">Reference proteome</keyword>